<sequence length="77" mass="8400">MQLELDREAGLAYLRRSNSLVSRTVEVSPSINADIDELGELVGIEIIDFHAELPADVLVESYGLDSVELGLLRSLSS</sequence>
<gene>
    <name evidence="1" type="ORF">UFOPK3837_00180</name>
</gene>
<proteinExistence type="predicted"/>
<dbReference type="Pfam" id="PF10049">
    <property type="entry name" value="DUF2283"/>
    <property type="match status" value="1"/>
</dbReference>
<dbReference type="InterPro" id="IPR019270">
    <property type="entry name" value="DUF2283"/>
</dbReference>
<accession>A0A6J7JV28</accession>
<reference evidence="1" key="1">
    <citation type="submission" date="2020-05" db="EMBL/GenBank/DDBJ databases">
        <authorList>
            <person name="Chiriac C."/>
            <person name="Salcher M."/>
            <person name="Ghai R."/>
            <person name="Kavagutti S V."/>
        </authorList>
    </citation>
    <scope>NUCLEOTIDE SEQUENCE</scope>
</reference>
<name>A0A6J7JV28_9ZZZZ</name>
<dbReference type="AlphaFoldDB" id="A0A6J7JV28"/>
<evidence type="ECO:0000313" key="1">
    <source>
        <dbReference type="EMBL" id="CAB4946907.1"/>
    </source>
</evidence>
<organism evidence="1">
    <name type="scientific">freshwater metagenome</name>
    <dbReference type="NCBI Taxonomy" id="449393"/>
    <lineage>
        <taxon>unclassified sequences</taxon>
        <taxon>metagenomes</taxon>
        <taxon>ecological metagenomes</taxon>
    </lineage>
</organism>
<protein>
    <submittedName>
        <fullName evidence="1">Unannotated protein</fullName>
    </submittedName>
</protein>
<dbReference type="EMBL" id="CAFBNO010000003">
    <property type="protein sequence ID" value="CAB4946907.1"/>
    <property type="molecule type" value="Genomic_DNA"/>
</dbReference>